<organism evidence="13 14">
    <name type="scientific">Brevibacterium paucivorans</name>
    <dbReference type="NCBI Taxonomy" id="170994"/>
    <lineage>
        <taxon>Bacteria</taxon>
        <taxon>Bacillati</taxon>
        <taxon>Actinomycetota</taxon>
        <taxon>Actinomycetes</taxon>
        <taxon>Micrococcales</taxon>
        <taxon>Brevibacteriaceae</taxon>
        <taxon>Brevibacterium</taxon>
    </lineage>
</organism>
<evidence type="ECO:0000313" key="13">
    <source>
        <dbReference type="EMBL" id="MBM7816536.1"/>
    </source>
</evidence>
<dbReference type="Gene3D" id="3.50.30.40">
    <property type="entry name" value="Ribonuclease E inhibitor RraA/RraA-like"/>
    <property type="match status" value="1"/>
</dbReference>
<dbReference type="PANTHER" id="PTHR33254">
    <property type="entry name" value="4-HYDROXY-4-METHYL-2-OXOGLUTARATE ALDOLASE 3-RELATED"/>
    <property type="match status" value="1"/>
</dbReference>
<reference evidence="13 14" key="1">
    <citation type="submission" date="2021-01" db="EMBL/GenBank/DDBJ databases">
        <title>Sequencing the genomes of 1000 actinobacteria strains.</title>
        <authorList>
            <person name="Klenk H.-P."/>
        </authorList>
    </citation>
    <scope>NUCLEOTIDE SEQUENCE [LARGE SCALE GENOMIC DNA]</scope>
    <source>
        <strain evidence="13 14">DSM 13657</strain>
    </source>
</reference>
<dbReference type="InterPro" id="IPR005493">
    <property type="entry name" value="RraA/RraA-like"/>
</dbReference>
<comment type="catalytic activity">
    <reaction evidence="12">
        <text>oxaloacetate + H(+) = pyruvate + CO2</text>
        <dbReference type="Rhea" id="RHEA:15641"/>
        <dbReference type="ChEBI" id="CHEBI:15361"/>
        <dbReference type="ChEBI" id="CHEBI:15378"/>
        <dbReference type="ChEBI" id="CHEBI:16452"/>
        <dbReference type="ChEBI" id="CHEBI:16526"/>
        <dbReference type="EC" id="4.1.1.112"/>
    </reaction>
</comment>
<comment type="cofactor">
    <cofactor evidence="2">
        <name>a divalent metal cation</name>
        <dbReference type="ChEBI" id="CHEBI:60240"/>
    </cofactor>
</comment>
<evidence type="ECO:0000256" key="9">
    <source>
        <dbReference type="ARBA" id="ARBA00029596"/>
    </source>
</evidence>
<evidence type="ECO:0000256" key="1">
    <source>
        <dbReference type="ARBA" id="ARBA00001342"/>
    </source>
</evidence>
<comment type="similarity">
    <text evidence="3">Belongs to the class II aldolase/RraA-like family.</text>
</comment>
<proteinExistence type="inferred from homology"/>
<dbReference type="SUPFAM" id="SSF89562">
    <property type="entry name" value="RraA-like"/>
    <property type="match status" value="1"/>
</dbReference>
<evidence type="ECO:0000256" key="3">
    <source>
        <dbReference type="ARBA" id="ARBA00008621"/>
    </source>
</evidence>
<evidence type="ECO:0000313" key="14">
    <source>
        <dbReference type="Proteomes" id="UP000809290"/>
    </source>
</evidence>
<dbReference type="Pfam" id="PF03737">
    <property type="entry name" value="RraA-like"/>
    <property type="match status" value="1"/>
</dbReference>
<comment type="subunit">
    <text evidence="4">Homotrimer.</text>
</comment>
<keyword evidence="13" id="KW-0456">Lyase</keyword>
<evidence type="ECO:0000256" key="5">
    <source>
        <dbReference type="ARBA" id="ARBA00012213"/>
    </source>
</evidence>
<keyword evidence="14" id="KW-1185">Reference proteome</keyword>
<evidence type="ECO:0000256" key="12">
    <source>
        <dbReference type="ARBA" id="ARBA00047973"/>
    </source>
</evidence>
<sequence length="202" mass="20959">MNNNVFTAAAELGAATIHEAQGKAGALSHEIKPLDPSLSLAGRALTVLTRPGDNRALHLALLEAQSGDVLVIDAWGWKEAGVWGDVLTAAAQQIGLAGVVINGAARDAATIKKLKFPVFAKALSIKGTTKLDDGVIGEAVTIDGVNIRTGDLIVGDVDGVVAVPQDSVTKTLEAAQAREDKEADWVEQIGRGARTVDLLGLR</sequence>
<evidence type="ECO:0000256" key="4">
    <source>
        <dbReference type="ARBA" id="ARBA00011233"/>
    </source>
</evidence>
<evidence type="ECO:0000256" key="10">
    <source>
        <dbReference type="ARBA" id="ARBA00030169"/>
    </source>
</evidence>
<comment type="function">
    <text evidence="8">Catalyzes the aldol cleavage of 4-hydroxy-4-methyl-2-oxoglutarate (HMG) into 2 molecules of pyruvate. Also contains a secondary oxaloacetate (OAA) decarboxylase activity due to the common pyruvate enolate transition state formed following C-C bond cleavage in the retro-aldol and decarboxylation reactions.</text>
</comment>
<evidence type="ECO:0000256" key="2">
    <source>
        <dbReference type="ARBA" id="ARBA00001968"/>
    </source>
</evidence>
<comment type="caution">
    <text evidence="13">The sequence shown here is derived from an EMBL/GenBank/DDBJ whole genome shotgun (WGS) entry which is preliminary data.</text>
</comment>
<evidence type="ECO:0000256" key="6">
    <source>
        <dbReference type="ARBA" id="ARBA00012947"/>
    </source>
</evidence>
<dbReference type="PANTHER" id="PTHR33254:SF4">
    <property type="entry name" value="4-HYDROXY-4-METHYL-2-OXOGLUTARATE ALDOLASE 3-RELATED"/>
    <property type="match status" value="1"/>
</dbReference>
<dbReference type="InterPro" id="IPR036704">
    <property type="entry name" value="RraA/RraA-like_sf"/>
</dbReference>
<dbReference type="EC" id="4.1.3.17" evidence="5"/>
<dbReference type="Proteomes" id="UP000809290">
    <property type="component" value="Unassembled WGS sequence"/>
</dbReference>
<dbReference type="GO" id="GO:0047443">
    <property type="term" value="F:4-hydroxy-4-methyl-2-oxoglutarate aldolase activity"/>
    <property type="evidence" value="ECO:0007669"/>
    <property type="project" value="UniProtKB-EC"/>
</dbReference>
<name>A0ABS2SNE0_9MICO</name>
<evidence type="ECO:0000256" key="7">
    <source>
        <dbReference type="ARBA" id="ARBA00016549"/>
    </source>
</evidence>
<protein>
    <recommendedName>
        <fullName evidence="7">Putative 4-hydroxy-4-methyl-2-oxoglutarate aldolase</fullName>
        <ecNumber evidence="6">4.1.1.112</ecNumber>
        <ecNumber evidence="5">4.1.3.17</ecNumber>
    </recommendedName>
    <alternativeName>
        <fullName evidence="11">Oxaloacetate decarboxylase</fullName>
    </alternativeName>
    <alternativeName>
        <fullName evidence="9">Regulator of ribonuclease activity homolog</fullName>
    </alternativeName>
    <alternativeName>
        <fullName evidence="10">RraA-like protein</fullName>
    </alternativeName>
</protein>
<accession>A0ABS2SNE0</accession>
<evidence type="ECO:0000256" key="11">
    <source>
        <dbReference type="ARBA" id="ARBA00032305"/>
    </source>
</evidence>
<dbReference type="EMBL" id="JAFBCP010000001">
    <property type="protein sequence ID" value="MBM7816536.1"/>
    <property type="molecule type" value="Genomic_DNA"/>
</dbReference>
<dbReference type="EC" id="4.1.1.112" evidence="6"/>
<comment type="catalytic activity">
    <reaction evidence="1">
        <text>4-hydroxy-4-methyl-2-oxoglutarate = 2 pyruvate</text>
        <dbReference type="Rhea" id="RHEA:22748"/>
        <dbReference type="ChEBI" id="CHEBI:15361"/>
        <dbReference type="ChEBI" id="CHEBI:58276"/>
        <dbReference type="EC" id="4.1.3.17"/>
    </reaction>
</comment>
<dbReference type="RefSeq" id="WP_204515293.1">
    <property type="nucleotide sequence ID" value="NZ_JAFBCP010000001.1"/>
</dbReference>
<gene>
    <name evidence="13" type="ORF">JOE56_001230</name>
</gene>
<evidence type="ECO:0000256" key="8">
    <source>
        <dbReference type="ARBA" id="ARBA00025046"/>
    </source>
</evidence>
<dbReference type="CDD" id="cd16841">
    <property type="entry name" value="RraA_family"/>
    <property type="match status" value="1"/>
</dbReference>